<dbReference type="Proteomes" id="UP001152622">
    <property type="component" value="Chromosome 11"/>
</dbReference>
<feature type="region of interest" description="Disordered" evidence="1">
    <location>
        <begin position="122"/>
        <end position="157"/>
    </location>
</feature>
<name>A0A9Q1EY19_SYNKA</name>
<keyword evidence="3" id="KW-1185">Reference proteome</keyword>
<evidence type="ECO:0000256" key="1">
    <source>
        <dbReference type="SAM" id="MobiDB-lite"/>
    </source>
</evidence>
<dbReference type="OrthoDB" id="5962731at2759"/>
<dbReference type="EMBL" id="JAINUF010000011">
    <property type="protein sequence ID" value="KAJ8347172.1"/>
    <property type="molecule type" value="Genomic_DNA"/>
</dbReference>
<dbReference type="PANTHER" id="PTHR22955">
    <property type="entry name" value="RETROTRANSPOSON"/>
    <property type="match status" value="1"/>
</dbReference>
<feature type="compositionally biased region" description="Basic and acidic residues" evidence="1">
    <location>
        <begin position="126"/>
        <end position="142"/>
    </location>
</feature>
<dbReference type="InterPro" id="IPR005312">
    <property type="entry name" value="DUF1759"/>
</dbReference>
<organism evidence="2 3">
    <name type="scientific">Synaphobranchus kaupii</name>
    <name type="common">Kaup's arrowtooth eel</name>
    <dbReference type="NCBI Taxonomy" id="118154"/>
    <lineage>
        <taxon>Eukaryota</taxon>
        <taxon>Metazoa</taxon>
        <taxon>Chordata</taxon>
        <taxon>Craniata</taxon>
        <taxon>Vertebrata</taxon>
        <taxon>Euteleostomi</taxon>
        <taxon>Actinopterygii</taxon>
        <taxon>Neopterygii</taxon>
        <taxon>Teleostei</taxon>
        <taxon>Anguilliformes</taxon>
        <taxon>Synaphobranchidae</taxon>
        <taxon>Synaphobranchus</taxon>
    </lineage>
</organism>
<gene>
    <name evidence="2" type="ORF">SKAU_G00285730</name>
</gene>
<proteinExistence type="predicted"/>
<dbReference type="Pfam" id="PF03564">
    <property type="entry name" value="DUF1759"/>
    <property type="match status" value="1"/>
</dbReference>
<evidence type="ECO:0000313" key="3">
    <source>
        <dbReference type="Proteomes" id="UP001152622"/>
    </source>
</evidence>
<protein>
    <submittedName>
        <fullName evidence="2">Uncharacterized protein</fullName>
    </submittedName>
</protein>
<dbReference type="AlphaFoldDB" id="A0A9Q1EY19"/>
<accession>A0A9Q1EY19</accession>
<reference evidence="2" key="1">
    <citation type="journal article" date="2023" name="Science">
        <title>Genome structures resolve the early diversification of teleost fishes.</title>
        <authorList>
            <person name="Parey E."/>
            <person name="Louis A."/>
            <person name="Montfort J."/>
            <person name="Bouchez O."/>
            <person name="Roques C."/>
            <person name="Iampietro C."/>
            <person name="Lluch J."/>
            <person name="Castinel A."/>
            <person name="Donnadieu C."/>
            <person name="Desvignes T."/>
            <person name="Floi Bucao C."/>
            <person name="Jouanno E."/>
            <person name="Wen M."/>
            <person name="Mejri S."/>
            <person name="Dirks R."/>
            <person name="Jansen H."/>
            <person name="Henkel C."/>
            <person name="Chen W.J."/>
            <person name="Zahm M."/>
            <person name="Cabau C."/>
            <person name="Klopp C."/>
            <person name="Thompson A.W."/>
            <person name="Robinson-Rechavi M."/>
            <person name="Braasch I."/>
            <person name="Lecointre G."/>
            <person name="Bobe J."/>
            <person name="Postlethwait J.H."/>
            <person name="Berthelot C."/>
            <person name="Roest Crollius H."/>
            <person name="Guiguen Y."/>
        </authorList>
    </citation>
    <scope>NUCLEOTIDE SEQUENCE</scope>
    <source>
        <strain evidence="2">WJC10195</strain>
    </source>
</reference>
<dbReference type="PANTHER" id="PTHR22955:SF67">
    <property type="entry name" value="ASPARTIC PUTATIVE DOMAIN-CONTAINING PROTEIN-RELATED"/>
    <property type="match status" value="1"/>
</dbReference>
<sequence length="489" mass="54919">MFRVLENRYGNKTTIALQIVEELEKIPAVRGNQPRKVMDLIQAVEKALGDLTILGESRAINHPLMIRSIESKLPVLVKRDWLTFQTDPQNGVKPDNHFDILLTFLKKQEVILERLEQLRVSGAPEMSEKPQRDQKKENEKSGKGSGKGGELTEEQKLVLSKTSPELAEKIKRAFTNKTAVTSSASKKEGGLLKRSGLREHPVIMMLLEVTANDGQKIGALIDLASDTNYITHRAADRLRLKSEEITLVVNGVGGMTVTVDTKRYLLKVKVTTPGGTKRAHELVCYGLEEIARVHQVVKPEELKRFFPEVEMEELVRPQRIELLISHREGRLAPQRVKIIGDLVLWESPLGKTVGGAHPSLLEEVEVAVHKSKTHFARSMRTAAVKFKEIPKSPESLRRTQVSSLRQEEGTEIRSTTATSREVLEWWKWDSIGAACEPRCGGCRYGTCQPEGKEMTLPEERELEVIKKGLSYITKDEHCLSPHGDASYPI</sequence>
<evidence type="ECO:0000313" key="2">
    <source>
        <dbReference type="EMBL" id="KAJ8347172.1"/>
    </source>
</evidence>
<comment type="caution">
    <text evidence="2">The sequence shown here is derived from an EMBL/GenBank/DDBJ whole genome shotgun (WGS) entry which is preliminary data.</text>
</comment>